<evidence type="ECO:0000256" key="1">
    <source>
        <dbReference type="SAM" id="MobiDB-lite"/>
    </source>
</evidence>
<proteinExistence type="predicted"/>
<organism evidence="2">
    <name type="scientific">uncultured Chloroflexia bacterium</name>
    <dbReference type="NCBI Taxonomy" id="1672391"/>
    <lineage>
        <taxon>Bacteria</taxon>
        <taxon>Bacillati</taxon>
        <taxon>Chloroflexota</taxon>
        <taxon>Chloroflexia</taxon>
        <taxon>environmental samples</taxon>
    </lineage>
</organism>
<name>A0A6J4JKZ5_9CHLR</name>
<dbReference type="EMBL" id="CADCTR010001096">
    <property type="protein sequence ID" value="CAA9281216.1"/>
    <property type="molecule type" value="Genomic_DNA"/>
</dbReference>
<accession>A0A6J4JKZ5</accession>
<gene>
    <name evidence="2" type="ORF">AVDCRST_MAG93-3206</name>
</gene>
<dbReference type="AlphaFoldDB" id="A0A6J4JKZ5"/>
<feature type="non-terminal residue" evidence="2">
    <location>
        <position position="46"/>
    </location>
</feature>
<protein>
    <submittedName>
        <fullName evidence="2">Uncharacterized protein</fullName>
    </submittedName>
</protein>
<feature type="region of interest" description="Disordered" evidence="1">
    <location>
        <begin position="1"/>
        <end position="46"/>
    </location>
</feature>
<feature type="non-terminal residue" evidence="2">
    <location>
        <position position="1"/>
    </location>
</feature>
<reference evidence="2" key="1">
    <citation type="submission" date="2020-02" db="EMBL/GenBank/DDBJ databases">
        <authorList>
            <person name="Meier V. D."/>
        </authorList>
    </citation>
    <scope>NUCLEOTIDE SEQUENCE</scope>
    <source>
        <strain evidence="2">AVDCRST_MAG93</strain>
    </source>
</reference>
<sequence length="46" mass="4734">IRSTRPTGAPRPSVAPSATPYARPPSFSPLDLSAARSARLGTRAGD</sequence>
<evidence type="ECO:0000313" key="2">
    <source>
        <dbReference type="EMBL" id="CAA9281216.1"/>
    </source>
</evidence>